<evidence type="ECO:0000313" key="2">
    <source>
        <dbReference type="Proteomes" id="UP000790709"/>
    </source>
</evidence>
<dbReference type="EMBL" id="MU266457">
    <property type="protein sequence ID" value="KAH7923271.1"/>
    <property type="molecule type" value="Genomic_DNA"/>
</dbReference>
<sequence>MCPHRCFACGVFSFRVWRTSPAAGSKSRLGRLGRAGCAHRWRAPGGVRRGSLESDFVRSARGEGGCGILRGAGARGGGAGGDKAAKLARQSMSRPGREPRQRILHCQLHTRHNVILHHHIQLPIAASPHPPESDLVRRSSKLDWHTQAVRSRLSHLEKLTLAAAFSLDVSDLISSRARNWLREKKGS</sequence>
<keyword evidence="2" id="KW-1185">Reference proteome</keyword>
<proteinExistence type="predicted"/>
<reference evidence="1" key="1">
    <citation type="journal article" date="2021" name="New Phytol.">
        <title>Evolutionary innovations through gain and loss of genes in the ectomycorrhizal Boletales.</title>
        <authorList>
            <person name="Wu G."/>
            <person name="Miyauchi S."/>
            <person name="Morin E."/>
            <person name="Kuo A."/>
            <person name="Drula E."/>
            <person name="Varga T."/>
            <person name="Kohler A."/>
            <person name="Feng B."/>
            <person name="Cao Y."/>
            <person name="Lipzen A."/>
            <person name="Daum C."/>
            <person name="Hundley H."/>
            <person name="Pangilinan J."/>
            <person name="Johnson J."/>
            <person name="Barry K."/>
            <person name="LaButti K."/>
            <person name="Ng V."/>
            <person name="Ahrendt S."/>
            <person name="Min B."/>
            <person name="Choi I.G."/>
            <person name="Park H."/>
            <person name="Plett J.M."/>
            <person name="Magnuson J."/>
            <person name="Spatafora J.W."/>
            <person name="Nagy L.G."/>
            <person name="Henrissat B."/>
            <person name="Grigoriev I.V."/>
            <person name="Yang Z.L."/>
            <person name="Xu J."/>
            <person name="Martin F.M."/>
        </authorList>
    </citation>
    <scope>NUCLEOTIDE SEQUENCE</scope>
    <source>
        <strain evidence="1">KUC20120723A-06</strain>
    </source>
</reference>
<evidence type="ECO:0000313" key="1">
    <source>
        <dbReference type="EMBL" id="KAH7923271.1"/>
    </source>
</evidence>
<protein>
    <submittedName>
        <fullName evidence="1">Uncharacterized protein</fullName>
    </submittedName>
</protein>
<comment type="caution">
    <text evidence="1">The sequence shown here is derived from an EMBL/GenBank/DDBJ whole genome shotgun (WGS) entry which is preliminary data.</text>
</comment>
<dbReference type="Proteomes" id="UP000790709">
    <property type="component" value="Unassembled WGS sequence"/>
</dbReference>
<name>A0ACB8BBU5_9AGAM</name>
<organism evidence="1 2">
    <name type="scientific">Leucogyrophana mollusca</name>
    <dbReference type="NCBI Taxonomy" id="85980"/>
    <lineage>
        <taxon>Eukaryota</taxon>
        <taxon>Fungi</taxon>
        <taxon>Dikarya</taxon>
        <taxon>Basidiomycota</taxon>
        <taxon>Agaricomycotina</taxon>
        <taxon>Agaricomycetes</taxon>
        <taxon>Agaricomycetidae</taxon>
        <taxon>Boletales</taxon>
        <taxon>Boletales incertae sedis</taxon>
        <taxon>Leucogyrophana</taxon>
    </lineage>
</organism>
<gene>
    <name evidence="1" type="ORF">BV22DRAFT_595659</name>
</gene>
<accession>A0ACB8BBU5</accession>